<reference evidence="3 4" key="1">
    <citation type="submission" date="2019-07" db="EMBL/GenBank/DDBJ databases">
        <authorList>
            <person name="Huq M.A."/>
        </authorList>
    </citation>
    <scope>NUCLEOTIDE SEQUENCE [LARGE SCALE GENOMIC DNA]</scope>
    <source>
        <strain evidence="3 4">MAH-19</strain>
    </source>
</reference>
<accession>A0A556MFK7</accession>
<organism evidence="3 4">
    <name type="scientific">Mucilaginibacter corticis</name>
    <dbReference type="NCBI Taxonomy" id="2597670"/>
    <lineage>
        <taxon>Bacteria</taxon>
        <taxon>Pseudomonadati</taxon>
        <taxon>Bacteroidota</taxon>
        <taxon>Sphingobacteriia</taxon>
        <taxon>Sphingobacteriales</taxon>
        <taxon>Sphingobacteriaceae</taxon>
        <taxon>Mucilaginibacter</taxon>
    </lineage>
</organism>
<dbReference type="PANTHER" id="PTHR35532:SF5">
    <property type="entry name" value="CARBOHYDRATE-BINDING DOMAIN-CONTAINING PROTEIN"/>
    <property type="match status" value="1"/>
</dbReference>
<dbReference type="Gene3D" id="2.60.40.1190">
    <property type="match status" value="1"/>
</dbReference>
<gene>
    <name evidence="3" type="ORF">FO440_19135</name>
</gene>
<evidence type="ECO:0000259" key="2">
    <source>
        <dbReference type="Pfam" id="PF06452"/>
    </source>
</evidence>
<evidence type="ECO:0000313" key="4">
    <source>
        <dbReference type="Proteomes" id="UP000318733"/>
    </source>
</evidence>
<keyword evidence="1" id="KW-0732">Signal</keyword>
<protein>
    <recommendedName>
        <fullName evidence="2">Carbohydrate-binding domain-containing protein</fullName>
    </recommendedName>
</protein>
<dbReference type="SUPFAM" id="SSF49344">
    <property type="entry name" value="CBD9-like"/>
    <property type="match status" value="1"/>
</dbReference>
<dbReference type="CDD" id="cd09620">
    <property type="entry name" value="CBM9_like_3"/>
    <property type="match status" value="1"/>
</dbReference>
<dbReference type="EMBL" id="VLPK01000004">
    <property type="protein sequence ID" value="TSJ38629.1"/>
    <property type="molecule type" value="Genomic_DNA"/>
</dbReference>
<name>A0A556MFK7_9SPHI</name>
<dbReference type="PANTHER" id="PTHR35532">
    <property type="entry name" value="SIMILAR TO POLYHYDROXYALKANOATE DEPOLYMERASE"/>
    <property type="match status" value="1"/>
</dbReference>
<dbReference type="GO" id="GO:0030246">
    <property type="term" value="F:carbohydrate binding"/>
    <property type="evidence" value="ECO:0007669"/>
    <property type="project" value="InterPro"/>
</dbReference>
<evidence type="ECO:0000313" key="3">
    <source>
        <dbReference type="EMBL" id="TSJ38629.1"/>
    </source>
</evidence>
<keyword evidence="4" id="KW-1185">Reference proteome</keyword>
<comment type="caution">
    <text evidence="3">The sequence shown here is derived from an EMBL/GenBank/DDBJ whole genome shotgun (WGS) entry which is preliminary data.</text>
</comment>
<dbReference type="GO" id="GO:0004553">
    <property type="term" value="F:hydrolase activity, hydrolyzing O-glycosyl compounds"/>
    <property type="evidence" value="ECO:0007669"/>
    <property type="project" value="InterPro"/>
</dbReference>
<feature type="chain" id="PRO_5022212219" description="Carbohydrate-binding domain-containing protein" evidence="1">
    <location>
        <begin position="22"/>
        <end position="362"/>
    </location>
</feature>
<dbReference type="Proteomes" id="UP000318733">
    <property type="component" value="Unassembled WGS sequence"/>
</dbReference>
<dbReference type="RefSeq" id="WP_144249911.1">
    <property type="nucleotide sequence ID" value="NZ_VLPK01000004.1"/>
</dbReference>
<dbReference type="OrthoDB" id="9786766at2"/>
<proteinExistence type="predicted"/>
<feature type="domain" description="Carbohydrate-binding" evidence="2">
    <location>
        <begin position="49"/>
        <end position="243"/>
    </location>
</feature>
<evidence type="ECO:0000256" key="1">
    <source>
        <dbReference type="SAM" id="SignalP"/>
    </source>
</evidence>
<dbReference type="GO" id="GO:0016052">
    <property type="term" value="P:carbohydrate catabolic process"/>
    <property type="evidence" value="ECO:0007669"/>
    <property type="project" value="InterPro"/>
</dbReference>
<sequence>MKTLSRLYLLLLFLLPLSLKAQSPFNGFENLFTVPKNYIINYVKVPPVIDGDINDAVWQQAQWTDNFLDIEGDLKPEPKLQTNVKMLWGDTCIYIAAKIHDLQVWAYIKKHDQIVFLDNDFEVFVSPTNSTHQYFELEFNARNTVFDLLLNKPYRNNGNPLFGWNPQGLRSAVKIQGTLNNPKDVDKGWTIEIAIPYRSISLGNDIQTPVDGTLWRINFSRVEWDTKVVNGNYVKLKDDKGNNLPEHNWVWSPQGVINMHYPERWGYLQFRKTTDTAGFKIPYAELQKQYLWLVYYKEKKWYDEHHTYNTDLRSLNLTPDLSVSNRQNKLALEATSHQFMAFITDENDHITWSINQEGLISR</sequence>
<feature type="signal peptide" evidence="1">
    <location>
        <begin position="1"/>
        <end position="21"/>
    </location>
</feature>
<dbReference type="Pfam" id="PF06452">
    <property type="entry name" value="CBM9_1"/>
    <property type="match status" value="1"/>
</dbReference>
<dbReference type="InterPro" id="IPR010502">
    <property type="entry name" value="Carb-bd_dom_fam9"/>
</dbReference>
<dbReference type="AlphaFoldDB" id="A0A556MFK7"/>